<name>U4Q1V0_9HYPH</name>
<evidence type="ECO:0000313" key="1">
    <source>
        <dbReference type="EMBL" id="CDI10008.1"/>
    </source>
</evidence>
<reference evidence="1 2" key="1">
    <citation type="journal article" date="2013" name="Genome Announc.">
        <title>Complete Genome Sequence of the Sesbania Symbiont and Rice Growth-Promoting Endophyte Rhizobium sp. Strain IRBG74.</title>
        <authorList>
            <person name="Crook M.B."/>
            <person name="Mitra S."/>
            <person name="Ane J.M."/>
            <person name="Sadowsky M.J."/>
            <person name="Gyaneshwar P."/>
        </authorList>
    </citation>
    <scope>NUCLEOTIDE SEQUENCE [LARGE SCALE GENOMIC DNA]</scope>
    <source>
        <strain evidence="1 2">IRBG74</strain>
    </source>
</reference>
<dbReference type="KEGG" id="rir:BN877_II0208"/>
<organism evidence="1 2">
    <name type="scientific">Agrobacterium pusense</name>
    <dbReference type="NCBI Taxonomy" id="648995"/>
    <lineage>
        <taxon>Bacteria</taxon>
        <taxon>Pseudomonadati</taxon>
        <taxon>Pseudomonadota</taxon>
        <taxon>Alphaproteobacteria</taxon>
        <taxon>Hyphomicrobiales</taxon>
        <taxon>Rhizobiaceae</taxon>
        <taxon>Rhizobium/Agrobacterium group</taxon>
        <taxon>Agrobacterium</taxon>
    </lineage>
</organism>
<dbReference type="HOGENOM" id="CLU_2652008_0_0_5"/>
<evidence type="ECO:0000313" key="2">
    <source>
        <dbReference type="Proteomes" id="UP000016944"/>
    </source>
</evidence>
<dbReference type="AlphaFoldDB" id="U4Q1V0"/>
<sequence length="76" mass="8521">MRRITWGFRIRAPTRALSLYRFDTRHPGHDPGSSAIKSLIAKDSLSTAQTRRGWIPAQGRNDGGEVLRLFQISPSS</sequence>
<proteinExistence type="predicted"/>
<dbReference type="EMBL" id="HG518323">
    <property type="protein sequence ID" value="CDI10008.1"/>
    <property type="molecule type" value="Genomic_DNA"/>
</dbReference>
<gene>
    <name evidence="1" type="ORF">BN877_II0208</name>
</gene>
<accession>U4Q1V0</accession>
<protein>
    <submittedName>
        <fullName evidence="1">Uncharacterized protein</fullName>
    </submittedName>
</protein>
<dbReference type="Proteomes" id="UP000016944">
    <property type="component" value="Chromosome II"/>
</dbReference>